<dbReference type="PANTHER" id="PTHR10543:SF89">
    <property type="entry name" value="CAROTENOID 9,10(9',10')-CLEAVAGE DIOXYGENASE 1"/>
    <property type="match status" value="1"/>
</dbReference>
<feature type="binding site" evidence="5">
    <location>
        <position position="206"/>
    </location>
    <ligand>
        <name>Fe cation</name>
        <dbReference type="ChEBI" id="CHEBI:24875"/>
        <note>catalytic</note>
    </ligand>
</feature>
<gene>
    <name evidence="8" type="ORF">G7B40_030735</name>
</gene>
<evidence type="ECO:0000256" key="3">
    <source>
        <dbReference type="ARBA" id="ARBA00023002"/>
    </source>
</evidence>
<feature type="binding site" evidence="5">
    <location>
        <position position="675"/>
    </location>
    <ligand>
        <name>Fe cation</name>
        <dbReference type="ChEBI" id="CHEBI:24875"/>
        <note>catalytic</note>
    </ligand>
</feature>
<feature type="region of interest" description="Disordered" evidence="7">
    <location>
        <begin position="1"/>
        <end position="20"/>
    </location>
</feature>
<evidence type="ECO:0000256" key="6">
    <source>
        <dbReference type="SAM" id="Coils"/>
    </source>
</evidence>
<evidence type="ECO:0000256" key="1">
    <source>
        <dbReference type="ARBA" id="ARBA00006787"/>
    </source>
</evidence>
<dbReference type="InterPro" id="IPR004294">
    <property type="entry name" value="Carotenoid_Oase"/>
</dbReference>
<comment type="caution">
    <text evidence="8">The sequence shown here is derived from an EMBL/GenBank/DDBJ whole genome shotgun (WGS) entry which is preliminary data.</text>
</comment>
<feature type="coiled-coil region" evidence="6">
    <location>
        <begin position="265"/>
        <end position="292"/>
    </location>
</feature>
<keyword evidence="6" id="KW-0175">Coiled coil</keyword>
<comment type="cofactor">
    <cofactor evidence="5">
        <name>Fe(2+)</name>
        <dbReference type="ChEBI" id="CHEBI:29033"/>
    </cofactor>
    <text evidence="5">Binds 1 Fe(2+) ion per subunit.</text>
</comment>
<reference evidence="9" key="1">
    <citation type="journal article" date="2021" name="Science">
        <title>Hunting the eagle killer: A cyanobacterial neurotoxin causes vacuolar myelinopathy.</title>
        <authorList>
            <person name="Breinlinger S."/>
            <person name="Phillips T.J."/>
            <person name="Haram B.N."/>
            <person name="Mares J."/>
            <person name="Martinez Yerena J.A."/>
            <person name="Hrouzek P."/>
            <person name="Sobotka R."/>
            <person name="Henderson W.M."/>
            <person name="Schmieder P."/>
            <person name="Williams S.M."/>
            <person name="Lauderdale J.D."/>
            <person name="Wilde H.D."/>
            <person name="Gerrin W."/>
            <person name="Kust A."/>
            <person name="Washington J.W."/>
            <person name="Wagner C."/>
            <person name="Geier B."/>
            <person name="Liebeke M."/>
            <person name="Enke H."/>
            <person name="Niedermeyer T.H.J."/>
            <person name="Wilde S.B."/>
        </authorList>
    </citation>
    <scope>NUCLEOTIDE SEQUENCE [LARGE SCALE GENOMIC DNA]</scope>
    <source>
        <strain evidence="9">Thurmond2011</strain>
    </source>
</reference>
<evidence type="ECO:0000256" key="7">
    <source>
        <dbReference type="SAM" id="MobiDB-lite"/>
    </source>
</evidence>
<evidence type="ECO:0000256" key="2">
    <source>
        <dbReference type="ARBA" id="ARBA00022723"/>
    </source>
</evidence>
<evidence type="ECO:0000313" key="8">
    <source>
        <dbReference type="EMBL" id="MDR9898901.1"/>
    </source>
</evidence>
<name>A0AAP5ICB7_9CYAN</name>
<dbReference type="EMBL" id="JAALHA020000020">
    <property type="protein sequence ID" value="MDR9898901.1"/>
    <property type="molecule type" value="Genomic_DNA"/>
</dbReference>
<accession>A0AAP5ICB7</accession>
<keyword evidence="4 5" id="KW-0408">Iron</keyword>
<keyword evidence="3" id="KW-0560">Oxidoreductase</keyword>
<keyword evidence="2 5" id="KW-0479">Metal-binding</keyword>
<proteinExistence type="inferred from homology"/>
<keyword evidence="9" id="KW-1185">Reference proteome</keyword>
<comment type="similarity">
    <text evidence="1">Belongs to the carotenoid oxygenase family.</text>
</comment>
<dbReference type="GO" id="GO:0016121">
    <property type="term" value="P:carotene catabolic process"/>
    <property type="evidence" value="ECO:0007669"/>
    <property type="project" value="TreeGrafter"/>
</dbReference>
<evidence type="ECO:0000256" key="5">
    <source>
        <dbReference type="PIRSR" id="PIRSR604294-1"/>
    </source>
</evidence>
<organism evidence="8 9">
    <name type="scientific">Aetokthonos hydrillicola Thurmond2011</name>
    <dbReference type="NCBI Taxonomy" id="2712845"/>
    <lineage>
        <taxon>Bacteria</taxon>
        <taxon>Bacillati</taxon>
        <taxon>Cyanobacteriota</taxon>
        <taxon>Cyanophyceae</taxon>
        <taxon>Nostocales</taxon>
        <taxon>Hapalosiphonaceae</taxon>
        <taxon>Aetokthonos</taxon>
    </lineage>
</organism>
<protein>
    <submittedName>
        <fullName evidence="8">Carotenoid oxygenase family protein</fullName>
    </submittedName>
</protein>
<evidence type="ECO:0000256" key="4">
    <source>
        <dbReference type="ARBA" id="ARBA00023004"/>
    </source>
</evidence>
<feature type="region of interest" description="Disordered" evidence="7">
    <location>
        <begin position="474"/>
        <end position="493"/>
    </location>
</feature>
<feature type="binding site" evidence="5">
    <location>
        <position position="355"/>
    </location>
    <ligand>
        <name>Fe cation</name>
        <dbReference type="ChEBI" id="CHEBI:24875"/>
        <note>catalytic</note>
    </ligand>
</feature>
<dbReference type="RefSeq" id="WP_208344236.1">
    <property type="nucleotide sequence ID" value="NZ_CAWQFN010000485.1"/>
</dbReference>
<dbReference type="Proteomes" id="UP000667802">
    <property type="component" value="Unassembled WGS sequence"/>
</dbReference>
<sequence>MTNTIARSQDKAKGSPFPNSVLNVSQQELPETLMNVVKGTLPHDLSGHVFMLAPVGHIDSPRDKDPVVQPSGDGTPMFNGNAMIYRFDFNKPSEVWLKSKIAKTPCYYADEATKKSGSDYQDYGFHNFGVARLSPWLGVRSVANTAIVPLKFAGENERLILTCDVGRPYEIDTDSLEVVTPIGANKEWREQLTLGLPFKMVMNTAHPYFDAHTNEMFTVNYGKSLATTLSPIVRSEVEKLSQLPKTIFEYFAKKLQQKTPGFKSLEIIKEIRNDLGQDLQKLKELIKAVINKKNASDLVKDLKQLATDGWKMLQGLMRDNNDFVELIRWDGKSDFEKWSVTLADGSPIKIQQTIHQMSVTEDYVVLIDTGFKVGPEQLVTRPILKNRRVGRLIRDLLDYPTSSDTYIYIIPRAHLKAGESKVVAKQVKISGAVVHFEADYDNPQNQITLHVAHSGAWDVSEWLRKYDTQKWLRPDDDKTSMSQDNRDHPVGMVSGTGDIHPLGRYVIDAETGKFEKKLVSDSDLTWTIAINAYNKDATSKKFDNIYWNGWGCWADLVSDFSIKMYKDYPTRHLSSQTVQEITKEGRRSNIFRLATDSFDSMAIADSYQFPPGHFGNSPQFVPRTNSNGSSTDGYIFCSVLFENSQEIWIFDAENLERGPLCQLSHPQMDFGFTTHTCWLPKIEPRTASYYISVREDLEDLVKQQPAEIQKLFEEEVYPKFPLTGFPPVPIGITTASQEELSNLKLEILESKLPSNELPQGLHGHVFIMGPVGSVDSGGLPYPNGDPIFNSDGMVYRLDFDQKGEVRLNTKILKTPCYYVDKAIQQESQQQGEVQTVKTPCYYADKNTKSSKCYYADEDTKCYYVNEAIKKPESRYSKYQFKNWGISRISRLGSRNQLNTAFVPFSTKEDPDPVRLLATFDAGRPYEIDTETLEVVRPLGNNKEWISQVPLLKFPFPTVLSTAHPTFDAYTGDVFTVNYGRSLRSWGDTIPFIKNEERVKEKISNLIDSVFKSFSRVSNQIHRSYRTLISQLISPALDDFVYLIRWDGESDLERWRLVLEDGTPVKIEQSIHQIGVTEDYVVLMDTDFRVGIEDAFNNPFPKYLWLEKILRKVLTGPVFPDAIVYIVRRKDLKLKPGERPLLDEKEVRVVARKLVIPQAGIHFVVDYENPDNKIKLYIDHNCADANEWVRSYDTLASNSKRVPCKKLWGMLTTAFDVSRLGSYLIDGESGEILESKVVFNPRKTWGLGLYTYRESLPTGKPPKKVENIYWQASGFWQDLLTKMVFDMYKDYKYRVVPAEKLLDSSNDPQSRPSCLLRLDTKTMEIADSYEFPVLTKDRKKWDSHIICSPQFVPRADGDGGSTDGYIVCTVLSDKSEIWIFDGKDLAQGPLCKLGHPSLLFAYTLHTTWLPKIAAHKSSYNYSVYQDYQDLVKTQFQEIQDLFETEVYRPFERDKTITTKKEIK</sequence>
<feature type="compositionally biased region" description="Basic and acidic residues" evidence="7">
    <location>
        <begin position="474"/>
        <end position="489"/>
    </location>
</feature>
<dbReference type="GO" id="GO:0010436">
    <property type="term" value="F:carotenoid dioxygenase activity"/>
    <property type="evidence" value="ECO:0007669"/>
    <property type="project" value="TreeGrafter"/>
</dbReference>
<evidence type="ECO:0000313" key="9">
    <source>
        <dbReference type="Proteomes" id="UP000667802"/>
    </source>
</evidence>
<dbReference type="PANTHER" id="PTHR10543">
    <property type="entry name" value="BETA-CAROTENE DIOXYGENASE"/>
    <property type="match status" value="1"/>
</dbReference>
<dbReference type="GO" id="GO:0046872">
    <property type="term" value="F:metal ion binding"/>
    <property type="evidence" value="ECO:0007669"/>
    <property type="project" value="UniProtKB-KW"/>
</dbReference>
<dbReference type="Pfam" id="PF03055">
    <property type="entry name" value="RPE65"/>
    <property type="match status" value="3"/>
</dbReference>